<dbReference type="AlphaFoldDB" id="A0A0L8L9U4"/>
<dbReference type="Proteomes" id="UP000037023">
    <property type="component" value="Unassembled WGS sequence"/>
</dbReference>
<protein>
    <submittedName>
        <fullName evidence="1">Uncharacterized protein</fullName>
    </submittedName>
</protein>
<sequence length="198" mass="22351">MGLAQSQHRFHVRQKVTLMANRYLVHTVGPDGEEAELVAFAHQKRMAFKEHVTFYTDESRSQVLFTFKARQVLDVGATYDVHGASGTRLGSFRKDFAASLLRSTWHLSGEGAAGEAMGQERHQGVALLRRLWEFLPFTELIPFAVPYHFDFTAAGRSVMSVDKRFGLRDRYVLDIADPELDRRLAIAQAVALDALQSR</sequence>
<gene>
    <name evidence="1" type="ORF">ADK34_06275</name>
</gene>
<proteinExistence type="predicted"/>
<dbReference type="Pfam" id="PF04525">
    <property type="entry name" value="LOR"/>
    <property type="match status" value="1"/>
</dbReference>
<dbReference type="InterPro" id="IPR007612">
    <property type="entry name" value="LOR"/>
</dbReference>
<dbReference type="OrthoDB" id="572274at2"/>
<organism evidence="1 2">
    <name type="scientific">Streptomyces viridochromogenes</name>
    <dbReference type="NCBI Taxonomy" id="1938"/>
    <lineage>
        <taxon>Bacteria</taxon>
        <taxon>Bacillati</taxon>
        <taxon>Actinomycetota</taxon>
        <taxon>Actinomycetes</taxon>
        <taxon>Kitasatosporales</taxon>
        <taxon>Streptomycetaceae</taxon>
        <taxon>Streptomyces</taxon>
    </lineage>
</organism>
<reference evidence="1 2" key="1">
    <citation type="submission" date="2015-06" db="EMBL/GenBank/DDBJ databases">
        <authorList>
            <person name="Hoefler B.C."/>
            <person name="Straight P.D."/>
        </authorList>
    </citation>
    <scope>NUCLEOTIDE SEQUENCE [LARGE SCALE GENOMIC DNA]</scope>
    <source>
        <strain evidence="1 2">NRRL 3427</strain>
    </source>
</reference>
<evidence type="ECO:0000313" key="2">
    <source>
        <dbReference type="Proteomes" id="UP000037023"/>
    </source>
</evidence>
<name>A0A0L8L9U4_STRVR</name>
<dbReference type="RefSeq" id="WP_033202701.1">
    <property type="nucleotide sequence ID" value="NZ_LGUP01000036.1"/>
</dbReference>
<comment type="caution">
    <text evidence="1">The sequence shown here is derived from an EMBL/GenBank/DDBJ whole genome shotgun (WGS) entry which is preliminary data.</text>
</comment>
<dbReference type="EMBL" id="LGUP01000036">
    <property type="protein sequence ID" value="KOG34912.1"/>
    <property type="molecule type" value="Genomic_DNA"/>
</dbReference>
<evidence type="ECO:0000313" key="1">
    <source>
        <dbReference type="EMBL" id="KOG34912.1"/>
    </source>
</evidence>
<dbReference type="PATRIC" id="fig|1938.6.peg.1376"/>
<accession>A0A0L8L9U4</accession>